<comment type="caution">
    <text evidence="9">The sequence shown here is derived from an EMBL/GenBank/DDBJ whole genome shotgun (WGS) entry which is preliminary data.</text>
</comment>
<evidence type="ECO:0000256" key="1">
    <source>
        <dbReference type="ARBA" id="ARBA00004651"/>
    </source>
</evidence>
<evidence type="ECO:0000256" key="5">
    <source>
        <dbReference type="ARBA" id="ARBA00023136"/>
    </source>
</evidence>
<proteinExistence type="inferred from homology"/>
<name>A0A7X2T0N6_9CLOT</name>
<evidence type="ECO:0000259" key="8">
    <source>
        <dbReference type="Pfam" id="PF02687"/>
    </source>
</evidence>
<dbReference type="RefSeq" id="WP_154530603.1">
    <property type="nucleotide sequence ID" value="NZ_VULX01000004.1"/>
</dbReference>
<comment type="similarity">
    <text evidence="6">Belongs to the ABC-4 integral membrane protein family.</text>
</comment>
<dbReference type="GO" id="GO:0022857">
    <property type="term" value="F:transmembrane transporter activity"/>
    <property type="evidence" value="ECO:0007669"/>
    <property type="project" value="TreeGrafter"/>
</dbReference>
<evidence type="ECO:0000256" key="3">
    <source>
        <dbReference type="ARBA" id="ARBA00022692"/>
    </source>
</evidence>
<dbReference type="EMBL" id="VULX01000004">
    <property type="protein sequence ID" value="MSR90719.1"/>
    <property type="molecule type" value="Genomic_DNA"/>
</dbReference>
<feature type="transmembrane region" description="Helical" evidence="7">
    <location>
        <begin position="338"/>
        <end position="363"/>
    </location>
</feature>
<evidence type="ECO:0000256" key="2">
    <source>
        <dbReference type="ARBA" id="ARBA00022475"/>
    </source>
</evidence>
<accession>A0A7X2T0N6</accession>
<feature type="domain" description="ABC3 transporter permease C-terminal" evidence="8">
    <location>
        <begin position="298"/>
        <end position="411"/>
    </location>
</feature>
<keyword evidence="4 7" id="KW-1133">Transmembrane helix</keyword>
<evidence type="ECO:0000256" key="6">
    <source>
        <dbReference type="ARBA" id="ARBA00038076"/>
    </source>
</evidence>
<sequence length="419" mass="47769">MLIKTILKGLFKKKLSSILIIIQVAITVIILVYSYDSIRMLDYPQKQMESVLGNEYKNIYQISFNNSSDSQQFADSFSKLDDNLCKYLGSSNIGSYHLTNTEYDELSNNNKFKNLRLKFTKGTFKEQYPSSIELYTVDYSIYKKMNVQIKDGQALKEEDFIYKNNSVIPMVVSEVYKGIINLNQIYTSRLDNRKYKVVGFFNDNLKWFENSYPVSNKLISLNDKIITPYIIEKSGLNQAIKSQSYFFINDKGISDSNVKSNICTLGRKFNLDIECTSLNDQIQQIRTMNKQGIFITTLIAVFFTIVSCLGLSLIMYYSINSKKSEIGIRIVCGGSTKYIKTLIIGEIITLMIPAFLISLIALYKLRGESSIGISTMQLFDLNTTAFIIIFLLVFSILSSILPLRKISKLSPKELIGGKE</sequence>
<keyword evidence="10" id="KW-1185">Reference proteome</keyword>
<protein>
    <submittedName>
        <fullName evidence="9">ABC transporter permease</fullName>
    </submittedName>
</protein>
<feature type="transmembrane region" description="Helical" evidence="7">
    <location>
        <begin position="293"/>
        <end position="317"/>
    </location>
</feature>
<dbReference type="InterPro" id="IPR003838">
    <property type="entry name" value="ABC3_permease_C"/>
</dbReference>
<evidence type="ECO:0000256" key="7">
    <source>
        <dbReference type="SAM" id="Phobius"/>
    </source>
</evidence>
<gene>
    <name evidence="9" type="ORF">FYJ33_04615</name>
</gene>
<evidence type="ECO:0000313" key="9">
    <source>
        <dbReference type="EMBL" id="MSR90719.1"/>
    </source>
</evidence>
<keyword evidence="2" id="KW-1003">Cell membrane</keyword>
<feature type="transmembrane region" description="Helical" evidence="7">
    <location>
        <begin position="15"/>
        <end position="35"/>
    </location>
</feature>
<dbReference type="GO" id="GO:0005886">
    <property type="term" value="C:plasma membrane"/>
    <property type="evidence" value="ECO:0007669"/>
    <property type="project" value="UniProtKB-SubCell"/>
</dbReference>
<evidence type="ECO:0000256" key="4">
    <source>
        <dbReference type="ARBA" id="ARBA00022989"/>
    </source>
</evidence>
<feature type="transmembrane region" description="Helical" evidence="7">
    <location>
        <begin position="383"/>
        <end position="403"/>
    </location>
</feature>
<dbReference type="PANTHER" id="PTHR30572">
    <property type="entry name" value="MEMBRANE COMPONENT OF TRANSPORTER-RELATED"/>
    <property type="match status" value="1"/>
</dbReference>
<dbReference type="Pfam" id="PF02687">
    <property type="entry name" value="FtsX"/>
    <property type="match status" value="1"/>
</dbReference>
<organism evidence="9 10">
    <name type="scientific">Inconstantimicrobium porci</name>
    <dbReference type="NCBI Taxonomy" id="2652291"/>
    <lineage>
        <taxon>Bacteria</taxon>
        <taxon>Bacillati</taxon>
        <taxon>Bacillota</taxon>
        <taxon>Clostridia</taxon>
        <taxon>Eubacteriales</taxon>
        <taxon>Clostridiaceae</taxon>
        <taxon>Inconstantimicrobium</taxon>
    </lineage>
</organism>
<reference evidence="9 10" key="1">
    <citation type="submission" date="2019-08" db="EMBL/GenBank/DDBJ databases">
        <title>In-depth cultivation of the pig gut microbiome towards novel bacterial diversity and tailored functional studies.</title>
        <authorList>
            <person name="Wylensek D."/>
            <person name="Hitch T.C.A."/>
            <person name="Clavel T."/>
        </authorList>
    </citation>
    <scope>NUCLEOTIDE SEQUENCE [LARGE SCALE GENOMIC DNA]</scope>
    <source>
        <strain evidence="9 10">WCA-383-APC-5B</strain>
    </source>
</reference>
<keyword evidence="3 7" id="KW-0812">Transmembrane</keyword>
<dbReference type="AlphaFoldDB" id="A0A7X2T0N6"/>
<dbReference type="InterPro" id="IPR050250">
    <property type="entry name" value="Macrolide_Exporter_MacB"/>
</dbReference>
<dbReference type="Proteomes" id="UP000460287">
    <property type="component" value="Unassembled WGS sequence"/>
</dbReference>
<keyword evidence="5 7" id="KW-0472">Membrane</keyword>
<dbReference type="PANTHER" id="PTHR30572:SF4">
    <property type="entry name" value="ABC TRANSPORTER PERMEASE YTRF"/>
    <property type="match status" value="1"/>
</dbReference>
<evidence type="ECO:0000313" key="10">
    <source>
        <dbReference type="Proteomes" id="UP000460287"/>
    </source>
</evidence>
<comment type="subcellular location">
    <subcellularLocation>
        <location evidence="1">Cell membrane</location>
        <topology evidence="1">Multi-pass membrane protein</topology>
    </subcellularLocation>
</comment>